<evidence type="ECO:0000313" key="3">
    <source>
        <dbReference type="Proteomes" id="UP001431783"/>
    </source>
</evidence>
<protein>
    <submittedName>
        <fullName evidence="2">Uncharacterized protein</fullName>
    </submittedName>
</protein>
<sequence>MSFQNRTSNILILSLIQDLKCLDEIVNNSLPDICQMDVDSWLYPYKKFSDTTRFEQNKQYEYNDLSYVNCLEIIIDRLYVMLSLVNNKLDTAKYRGNVHHPQNVTLGRCALKFWHLFTIKEIELKPPIDTSSSSLPVNKEIQTEFKSPNSCKSCTQTTEFLKDITNYIAINFETSLTKSQRDSINDNIFNMTKLGITMKLTNCLKQDYQNLITVLKNSKHENRSLAETITDLELDISRKEQIIEQMMSEKHLYHEEMAKHLVELASAENKHVADDLRQQIELLQEKERDQHKNFKRQISDYEKKLDTQKCKLNSLKSDYNQLKVKFDHLYGENSKMCQMNFKLEKNMENMTSSIGIMNNIADNINRIGIHNTENITHLQDRIKALQKCIREQTNSMDEISVKHKASLDSYRKGNAIKSIEEDSKVQGNPVLDLSKQIEENEVTIDKLQLQNKKFRIIIEAYQNKT</sequence>
<keyword evidence="3" id="KW-1185">Reference proteome</keyword>
<comment type="caution">
    <text evidence="2">The sequence shown here is derived from an EMBL/GenBank/DDBJ whole genome shotgun (WGS) entry which is preliminary data.</text>
</comment>
<gene>
    <name evidence="2" type="ORF">WA026_022181</name>
</gene>
<evidence type="ECO:0000256" key="1">
    <source>
        <dbReference type="SAM" id="Coils"/>
    </source>
</evidence>
<dbReference type="Proteomes" id="UP001431783">
    <property type="component" value="Unassembled WGS sequence"/>
</dbReference>
<evidence type="ECO:0000313" key="2">
    <source>
        <dbReference type="EMBL" id="KAK9873372.1"/>
    </source>
</evidence>
<organism evidence="2 3">
    <name type="scientific">Henosepilachna vigintioctopunctata</name>
    <dbReference type="NCBI Taxonomy" id="420089"/>
    <lineage>
        <taxon>Eukaryota</taxon>
        <taxon>Metazoa</taxon>
        <taxon>Ecdysozoa</taxon>
        <taxon>Arthropoda</taxon>
        <taxon>Hexapoda</taxon>
        <taxon>Insecta</taxon>
        <taxon>Pterygota</taxon>
        <taxon>Neoptera</taxon>
        <taxon>Endopterygota</taxon>
        <taxon>Coleoptera</taxon>
        <taxon>Polyphaga</taxon>
        <taxon>Cucujiformia</taxon>
        <taxon>Coccinelloidea</taxon>
        <taxon>Coccinellidae</taxon>
        <taxon>Epilachninae</taxon>
        <taxon>Epilachnini</taxon>
        <taxon>Henosepilachna</taxon>
    </lineage>
</organism>
<dbReference type="AlphaFoldDB" id="A0AAW1TPE6"/>
<proteinExistence type="predicted"/>
<keyword evidence="1" id="KW-0175">Coiled coil</keyword>
<name>A0AAW1TPE6_9CUCU</name>
<feature type="coiled-coil region" evidence="1">
    <location>
        <begin position="430"/>
        <end position="464"/>
    </location>
</feature>
<accession>A0AAW1TPE6</accession>
<reference evidence="2 3" key="1">
    <citation type="submission" date="2023-03" db="EMBL/GenBank/DDBJ databases">
        <title>Genome insight into feeding habits of ladybird beetles.</title>
        <authorList>
            <person name="Li H.-S."/>
            <person name="Huang Y.-H."/>
            <person name="Pang H."/>
        </authorList>
    </citation>
    <scope>NUCLEOTIDE SEQUENCE [LARGE SCALE GENOMIC DNA]</scope>
    <source>
        <strain evidence="2">SYSU_2023b</strain>
        <tissue evidence="2">Whole body</tissue>
    </source>
</reference>
<feature type="coiled-coil region" evidence="1">
    <location>
        <begin position="215"/>
        <end position="325"/>
    </location>
</feature>
<dbReference type="EMBL" id="JARQZJ010000018">
    <property type="protein sequence ID" value="KAK9873372.1"/>
    <property type="molecule type" value="Genomic_DNA"/>
</dbReference>